<gene>
    <name evidence="1" type="ordered locus">Calkr_2151</name>
</gene>
<reference evidence="1 2" key="2">
    <citation type="journal article" date="2011" name="J. Bacteriol.">
        <title>Complete genome sequences for the anaerobic, extremely thermophilic plant biomass-degrading bacteria Caldicellulosiruptor hydrothermalis, Caldicellulosiruptor kristjanssonii, Caldicellulosiruptor kronotskyensis, Caldicellulosiruptor owensenis, and Caldicellulosiruptor lactoaceticus.</title>
        <authorList>
            <person name="Blumer-Schuette S.E."/>
            <person name="Ozdemir I."/>
            <person name="Mistry D."/>
            <person name="Lucas S."/>
            <person name="Lapidus A."/>
            <person name="Cheng J.F."/>
            <person name="Goodwin L.A."/>
            <person name="Pitluck S."/>
            <person name="Land M.L."/>
            <person name="Hauser L.J."/>
            <person name="Woyke T."/>
            <person name="Mikhailova N."/>
            <person name="Pati A."/>
            <person name="Kyrpides N.C."/>
            <person name="Ivanova N."/>
            <person name="Detter J.C."/>
            <person name="Walston-Davenport K."/>
            <person name="Han S."/>
            <person name="Adams M.W."/>
            <person name="Kelly R.M."/>
        </authorList>
    </citation>
    <scope>NUCLEOTIDE SEQUENCE [LARGE SCALE GENOMIC DNA]</scope>
    <source>
        <strain evidence="2">ATCC 700853 / DSM 12137 / I77R1B</strain>
    </source>
</reference>
<evidence type="ECO:0000313" key="2">
    <source>
        <dbReference type="Proteomes" id="UP000009256"/>
    </source>
</evidence>
<reference key="1">
    <citation type="submission" date="2010-11" db="EMBL/GenBank/DDBJ databases">
        <title>Complete sequence of chromosome of Caldicellulosiruptor kristjanssonii 177R1B.</title>
        <authorList>
            <consortium name="US DOE Joint Genome Institute"/>
            <person name="Lucas S."/>
            <person name="Copeland A."/>
            <person name="Lapidus A."/>
            <person name="Cheng J.-F."/>
            <person name="Bruce D."/>
            <person name="Goodwin L."/>
            <person name="Pitluck S."/>
            <person name="Davenport K."/>
            <person name="Detter J.C."/>
            <person name="Han C."/>
            <person name="Tapia R."/>
            <person name="Land M."/>
            <person name="Hauser L."/>
            <person name="Jeffries C."/>
            <person name="Kyrpides N."/>
            <person name="Ivanova N."/>
            <person name="Mikhailova N."/>
            <person name="Blumer-Schuette S.E."/>
            <person name="Kelly R.M."/>
            <person name="Woyke T."/>
        </authorList>
    </citation>
    <scope>NUCLEOTIDE SEQUENCE</scope>
    <source>
        <strain>177R1B</strain>
    </source>
</reference>
<organism evidence="1 2">
    <name type="scientific">Caldicellulosiruptor acetigenus (strain ATCC 700853 / DSM 12137 / I77R1B)</name>
    <name type="common">Caldicellulosiruptor kristjanssonii</name>
    <dbReference type="NCBI Taxonomy" id="632335"/>
    <lineage>
        <taxon>Bacteria</taxon>
        <taxon>Bacillati</taxon>
        <taxon>Bacillota</taxon>
        <taxon>Bacillota incertae sedis</taxon>
        <taxon>Caldicellulosiruptorales</taxon>
        <taxon>Caldicellulosiruptoraceae</taxon>
        <taxon>Caldicellulosiruptor</taxon>
    </lineage>
</organism>
<dbReference type="HOGENOM" id="CLU_2477510_0_0_9"/>
<evidence type="ECO:0000313" key="1">
    <source>
        <dbReference type="EMBL" id="ADQ41616.1"/>
    </source>
</evidence>
<proteinExistence type="predicted"/>
<name>E4S5V6_CALA7</name>
<keyword evidence="2" id="KW-1185">Reference proteome</keyword>
<sequence length="101" mass="11786">MVVCQKLFAERGINLSITQKEVETFLEEYRRYLLSQVEEIKSILQILPTDVIEKAFSQKNAAEIAEKLKYYYAVYRIGPHALEEIFAQNKINFSRRGVNVV</sequence>
<dbReference type="STRING" id="632335.Calkr_2151"/>
<protein>
    <submittedName>
        <fullName evidence="1">Uncharacterized protein</fullName>
    </submittedName>
</protein>
<dbReference type="AlphaFoldDB" id="E4S5V6"/>
<accession>E4S5V6</accession>
<dbReference type="Proteomes" id="UP000009256">
    <property type="component" value="Chromosome"/>
</dbReference>
<dbReference type="KEGG" id="cki:Calkr_2151"/>
<dbReference type="EMBL" id="CP002326">
    <property type="protein sequence ID" value="ADQ41616.1"/>
    <property type="molecule type" value="Genomic_DNA"/>
</dbReference>